<dbReference type="Proteomes" id="UP000183639">
    <property type="component" value="Unassembled WGS sequence"/>
</dbReference>
<keyword evidence="2" id="KW-1133">Transmembrane helix</keyword>
<sequence length="110" mass="12754">MAKQYKKLQNKVYPKKKADDSKPQEKIGKDYLLLGIIAFMIVITLAGWEYLTSLNRWMYVLLTFSLSMTYVFRHAKISENAKIYVNRASLASMGLAIAMFLLELYNKYAN</sequence>
<evidence type="ECO:0000313" key="4">
    <source>
        <dbReference type="Proteomes" id="UP000183639"/>
    </source>
</evidence>
<protein>
    <submittedName>
        <fullName evidence="3">Uncharacterized protein</fullName>
    </submittedName>
</protein>
<dbReference type="EMBL" id="FOQK01000007">
    <property type="protein sequence ID" value="SFH88361.1"/>
    <property type="molecule type" value="Genomic_DNA"/>
</dbReference>
<name>A0A1I3DPF7_SELRU</name>
<gene>
    <name evidence="3" type="ORF">SAMN04487861_10750</name>
</gene>
<organism evidence="3 4">
    <name type="scientific">Selenomonas ruminantium</name>
    <dbReference type="NCBI Taxonomy" id="971"/>
    <lineage>
        <taxon>Bacteria</taxon>
        <taxon>Bacillati</taxon>
        <taxon>Bacillota</taxon>
        <taxon>Negativicutes</taxon>
        <taxon>Selenomonadales</taxon>
        <taxon>Selenomonadaceae</taxon>
        <taxon>Selenomonas</taxon>
    </lineage>
</organism>
<accession>A0A1I3DPF7</accession>
<proteinExistence type="predicted"/>
<evidence type="ECO:0000256" key="2">
    <source>
        <dbReference type="SAM" id="Phobius"/>
    </source>
</evidence>
<evidence type="ECO:0000256" key="1">
    <source>
        <dbReference type="SAM" id="MobiDB-lite"/>
    </source>
</evidence>
<feature type="transmembrane region" description="Helical" evidence="2">
    <location>
        <begin position="31"/>
        <end position="48"/>
    </location>
</feature>
<feature type="compositionally biased region" description="Basic residues" evidence="1">
    <location>
        <begin position="1"/>
        <end position="15"/>
    </location>
</feature>
<reference evidence="3 4" key="1">
    <citation type="submission" date="2016-10" db="EMBL/GenBank/DDBJ databases">
        <authorList>
            <person name="de Groot N.N."/>
        </authorList>
    </citation>
    <scope>NUCLEOTIDE SEQUENCE [LARGE SCALE GENOMIC DNA]</scope>
    <source>
        <strain evidence="3 4">Z108</strain>
    </source>
</reference>
<feature type="region of interest" description="Disordered" evidence="1">
    <location>
        <begin position="1"/>
        <end position="23"/>
    </location>
</feature>
<dbReference type="OrthoDB" id="1666523at2"/>
<dbReference type="AlphaFoldDB" id="A0A1I3DPF7"/>
<feature type="transmembrane region" description="Helical" evidence="2">
    <location>
        <begin position="54"/>
        <end position="72"/>
    </location>
</feature>
<dbReference type="RefSeq" id="WP_075442743.1">
    <property type="nucleotide sequence ID" value="NZ_FOQK01000007.1"/>
</dbReference>
<feature type="transmembrane region" description="Helical" evidence="2">
    <location>
        <begin position="84"/>
        <end position="105"/>
    </location>
</feature>
<evidence type="ECO:0000313" key="3">
    <source>
        <dbReference type="EMBL" id="SFH88361.1"/>
    </source>
</evidence>
<keyword evidence="2" id="KW-0812">Transmembrane</keyword>
<keyword evidence="2" id="KW-0472">Membrane</keyword>